<sequence length="296" mass="31273">MDSSHATARVLVRIGVHFLIPTTPMLRPVLLLAAVTSSAAFSTMPLGAPPTLSSSSASTCSSTCSTSPSPSPILSLSMQASPQEFEISRRSLLFGAASASLLTTTTPAGAAQDYTPPAASAFIPKAESFSVPLPEGYKGPAPTTFTTPVQAIDTIVKAMASNDKPEPNYGLKVAIAFTSSQNPFASAPIAKFRQIMDGSYYRILFGGYDSAVSKVASLSTSGDKCVVSTVLTGSNAAFVDKKLPEKYIACGDNGKCQVTLIWKMSRTPNTGGRWLFDTVFFDEAPTPTTYRIEKRK</sequence>
<name>A0A6T8P887_HEMAN</name>
<dbReference type="AlphaFoldDB" id="A0A6T8P887"/>
<evidence type="ECO:0000313" key="1">
    <source>
        <dbReference type="EMBL" id="CAD8754472.1"/>
    </source>
</evidence>
<dbReference type="EMBL" id="HBFK01034621">
    <property type="protein sequence ID" value="CAD8754472.1"/>
    <property type="molecule type" value="Transcribed_RNA"/>
</dbReference>
<accession>A0A6T8P887</accession>
<reference evidence="1" key="1">
    <citation type="submission" date="2021-01" db="EMBL/GenBank/DDBJ databases">
        <authorList>
            <person name="Corre E."/>
            <person name="Pelletier E."/>
            <person name="Niang G."/>
            <person name="Scheremetjew M."/>
            <person name="Finn R."/>
            <person name="Kale V."/>
            <person name="Holt S."/>
            <person name="Cochrane G."/>
            <person name="Meng A."/>
            <person name="Brown T."/>
            <person name="Cohen L."/>
        </authorList>
    </citation>
    <scope>NUCLEOTIDE SEQUENCE</scope>
    <source>
        <strain evidence="1">CCMP441</strain>
    </source>
</reference>
<proteinExistence type="predicted"/>
<organism evidence="1">
    <name type="scientific">Hemiselmis andersenii</name>
    <name type="common">Cryptophyte alga</name>
    <dbReference type="NCBI Taxonomy" id="464988"/>
    <lineage>
        <taxon>Eukaryota</taxon>
        <taxon>Cryptophyceae</taxon>
        <taxon>Cryptomonadales</taxon>
        <taxon>Hemiselmidaceae</taxon>
        <taxon>Hemiselmis</taxon>
    </lineage>
</organism>
<protein>
    <submittedName>
        <fullName evidence="1">Uncharacterized protein</fullName>
    </submittedName>
</protein>
<gene>
    <name evidence="1" type="ORF">HAND1043_LOCUS20980</name>
</gene>